<dbReference type="Proteomes" id="UP001487740">
    <property type="component" value="Unassembled WGS sequence"/>
</dbReference>
<gene>
    <name evidence="1" type="ORF">O3P69_017297</name>
</gene>
<accession>A0AAW0TYI6</accession>
<keyword evidence="2" id="KW-1185">Reference proteome</keyword>
<organism evidence="1 2">
    <name type="scientific">Scylla paramamosain</name>
    <name type="common">Mud crab</name>
    <dbReference type="NCBI Taxonomy" id="85552"/>
    <lineage>
        <taxon>Eukaryota</taxon>
        <taxon>Metazoa</taxon>
        <taxon>Ecdysozoa</taxon>
        <taxon>Arthropoda</taxon>
        <taxon>Crustacea</taxon>
        <taxon>Multicrustacea</taxon>
        <taxon>Malacostraca</taxon>
        <taxon>Eumalacostraca</taxon>
        <taxon>Eucarida</taxon>
        <taxon>Decapoda</taxon>
        <taxon>Pleocyemata</taxon>
        <taxon>Brachyura</taxon>
        <taxon>Eubrachyura</taxon>
        <taxon>Portunoidea</taxon>
        <taxon>Portunidae</taxon>
        <taxon>Portuninae</taxon>
        <taxon>Scylla</taxon>
    </lineage>
</organism>
<reference evidence="1 2" key="1">
    <citation type="submission" date="2023-03" db="EMBL/GenBank/DDBJ databases">
        <title>High-quality genome of Scylla paramamosain provides insights in environmental adaptation.</title>
        <authorList>
            <person name="Zhang L."/>
        </authorList>
    </citation>
    <scope>NUCLEOTIDE SEQUENCE [LARGE SCALE GENOMIC DNA]</scope>
    <source>
        <strain evidence="1">LZ_2023a</strain>
        <tissue evidence="1">Muscle</tissue>
    </source>
</reference>
<sequence>MSASACLVPLLTKQEHLLWAERVKPHLPHCVSVYNNLIQHGQGLVSHDTFYVLRDRPHSVTVLCRNEITPHTQHIGIFCLKKEVGTVVEVLRSSPLIDWEDTNRTHLLLHHVPPYAADPLVRLMHEKGVKVKLMTCFTFTYDAHLDTLTLRLSTKILQRAASSPSWAYI</sequence>
<comment type="caution">
    <text evidence="1">The sequence shown here is derived from an EMBL/GenBank/DDBJ whole genome shotgun (WGS) entry which is preliminary data.</text>
</comment>
<protein>
    <submittedName>
        <fullName evidence="1">Uncharacterized protein</fullName>
    </submittedName>
</protein>
<dbReference type="EMBL" id="JARAKH010000024">
    <property type="protein sequence ID" value="KAK8391672.1"/>
    <property type="molecule type" value="Genomic_DNA"/>
</dbReference>
<dbReference type="AlphaFoldDB" id="A0AAW0TYI6"/>
<evidence type="ECO:0000313" key="1">
    <source>
        <dbReference type="EMBL" id="KAK8391672.1"/>
    </source>
</evidence>
<evidence type="ECO:0000313" key="2">
    <source>
        <dbReference type="Proteomes" id="UP001487740"/>
    </source>
</evidence>
<proteinExistence type="predicted"/>
<name>A0AAW0TYI6_SCYPA</name>